<dbReference type="Proteomes" id="UP000554235">
    <property type="component" value="Unassembled WGS sequence"/>
</dbReference>
<feature type="region of interest" description="Disordered" evidence="3">
    <location>
        <begin position="510"/>
        <end position="544"/>
    </location>
</feature>
<sequence>MRFSRMISVVGVHYGGEMGDVIVGGVLDVPGKTMYDKLVHFFTKEDDIRLLLLNEPRGRPQRNVNLVLPACDPCADAGFLIMESEEYEHMSGSNAICTVTALLETGMIKMKEPTTTVVLDTAAGLVTATADCEGGKCNAVSFDNVPSFAFALDREVDVPGLGKFKYDVAWGGMMYAIVDVSQTRLTIEPHNAEKLVEQGEKIKKAIQATYDPVHPENPGIHGVTVLAFTEPLTPHLKGKRAVNTVVVSPGRVDRSPCGTGTSARLAVLHARGLLAEDEPFLHVGITGSEFHCKIRGTTKVGDYPAVLPTVKGSAWITGFQQVMLDPSDPFPTGFRLADQWHGQCLETAGKECDGFQTKLNWVKGVEGSSNKAVQKMPRKCLYTDQMRSSMSLALQLDMTTETVQDSISALDNRFQDGGTAADGDAAAVGPFGVFKIQQSTCNDLTASHVQQGSMQAFDDLFPGSEDLLDWSDLFHLDLHPNDLPPTVYDEVLALLPPSQHDFSMGVTSIISPSTDRSTGEGQNEGVGDFPPEPESGFFLPPHPSTTDLDRDEAQLLLKHMKAHCFPHMWSLPLGSRSPLDIHLNGAVMTLASVTYLDAQHVLHASYTNLLAILAQSAKHLVAHTQNPETRRRWEDFAEAKFGEAQKHLDYSLCNEISPKIAKYKDLVMAASSVLSFAILHSRQSEARTYLVDVEMLLQTCGLAKPQISRKARLLHHTYTWNRIVGESTYVLRNRKQNGEEQRWQPGARRPGRDHKRQTAPNIKLDDFLHLEPPPPETETAEGCERLHDIHLTRHQGKSESTFMMLYGVSETWLSLLSQTTRLANQMEALKAGAKSRDVQLVESLEQGKELLEHKICSFASKSPAAQQDCSLSRNHLVQALNFALVIFFYRRIHNVSPYILQDYVQRIIRALKDFATSCESEACEGPGSPWPAFMAGCEALDPEQRHFFSDWFDRAFEKTGFERLVTAKSCMLEVWKRRDGFLESGRDWTWVHVSKDQGLPMQSTAT</sequence>
<dbReference type="Pfam" id="PF11951">
    <property type="entry name" value="Fungal_trans_2"/>
    <property type="match status" value="1"/>
</dbReference>
<dbReference type="EMBL" id="JAADYS010000590">
    <property type="protein sequence ID" value="KAF4468626.1"/>
    <property type="molecule type" value="Genomic_DNA"/>
</dbReference>
<dbReference type="InterPro" id="IPR008794">
    <property type="entry name" value="Pro_racemase_fam"/>
</dbReference>
<dbReference type="InterPro" id="IPR021858">
    <property type="entry name" value="Fun_TF"/>
</dbReference>
<evidence type="ECO:0000256" key="1">
    <source>
        <dbReference type="ARBA" id="ARBA00007529"/>
    </source>
</evidence>
<dbReference type="AlphaFoldDB" id="A0A8H4LGJ1"/>
<evidence type="ECO:0000313" key="5">
    <source>
        <dbReference type="Proteomes" id="UP000554235"/>
    </source>
</evidence>
<dbReference type="FunFam" id="3.10.310.10:FF:000005">
    <property type="entry name" value="Proline racemase"/>
    <property type="match status" value="1"/>
</dbReference>
<keyword evidence="2" id="KW-0539">Nucleus</keyword>
<comment type="similarity">
    <text evidence="1">Belongs to the proline racemase family.</text>
</comment>
<dbReference type="Gene3D" id="3.10.310.10">
    <property type="entry name" value="Diaminopimelate Epimerase, Chain A, domain 1"/>
    <property type="match status" value="2"/>
</dbReference>
<reference evidence="4 5" key="1">
    <citation type="submission" date="2020-01" db="EMBL/GenBank/DDBJ databases">
        <title>Identification and distribution of gene clusters putatively required for synthesis of sphingolipid metabolism inhibitors in phylogenetically diverse species of the filamentous fungus Fusarium.</title>
        <authorList>
            <person name="Kim H.-S."/>
            <person name="Busman M."/>
            <person name="Brown D.W."/>
            <person name="Divon H."/>
            <person name="Uhlig S."/>
            <person name="Proctor R.H."/>
        </authorList>
    </citation>
    <scope>NUCLEOTIDE SEQUENCE [LARGE SCALE GENOMIC DNA]</scope>
    <source>
        <strain evidence="4 5">NRRL 20459</strain>
    </source>
</reference>
<dbReference type="Pfam" id="PF05544">
    <property type="entry name" value="Pro_racemase"/>
    <property type="match status" value="1"/>
</dbReference>
<evidence type="ECO:0000313" key="4">
    <source>
        <dbReference type="EMBL" id="KAF4468626.1"/>
    </source>
</evidence>
<protein>
    <submittedName>
        <fullName evidence="4">Proline racemase</fullName>
    </submittedName>
</protein>
<organism evidence="4 5">
    <name type="scientific">Fusarium albosuccineum</name>
    <dbReference type="NCBI Taxonomy" id="1237068"/>
    <lineage>
        <taxon>Eukaryota</taxon>
        <taxon>Fungi</taxon>
        <taxon>Dikarya</taxon>
        <taxon>Ascomycota</taxon>
        <taxon>Pezizomycotina</taxon>
        <taxon>Sordariomycetes</taxon>
        <taxon>Hypocreomycetidae</taxon>
        <taxon>Hypocreales</taxon>
        <taxon>Nectriaceae</taxon>
        <taxon>Fusarium</taxon>
        <taxon>Fusarium decemcellulare species complex</taxon>
    </lineage>
</organism>
<dbReference type="SFLD" id="SFLDS00028">
    <property type="entry name" value="Proline_Racemase"/>
    <property type="match status" value="1"/>
</dbReference>
<accession>A0A8H4LGJ1</accession>
<name>A0A8H4LGJ1_9HYPO</name>
<comment type="caution">
    <text evidence="4">The sequence shown here is derived from an EMBL/GenBank/DDBJ whole genome shotgun (WGS) entry which is preliminary data.</text>
</comment>
<keyword evidence="5" id="KW-1185">Reference proteome</keyword>
<gene>
    <name evidence="4" type="ORF">FALBO_4481</name>
</gene>
<evidence type="ECO:0000256" key="3">
    <source>
        <dbReference type="SAM" id="MobiDB-lite"/>
    </source>
</evidence>
<feature type="compositionally biased region" description="Polar residues" evidence="3">
    <location>
        <begin position="510"/>
        <end position="521"/>
    </location>
</feature>
<evidence type="ECO:0000256" key="2">
    <source>
        <dbReference type="ARBA" id="ARBA00023242"/>
    </source>
</evidence>
<proteinExistence type="inferred from homology"/>
<dbReference type="OrthoDB" id="5089701at2759"/>
<dbReference type="SUPFAM" id="SSF54506">
    <property type="entry name" value="Diaminopimelate epimerase-like"/>
    <property type="match status" value="1"/>
</dbReference>
<feature type="region of interest" description="Disordered" evidence="3">
    <location>
        <begin position="735"/>
        <end position="760"/>
    </location>
</feature>
<dbReference type="PANTHER" id="PTHR33442">
    <property type="entry name" value="TRANS-3-HYDROXY-L-PROLINE DEHYDRATASE"/>
    <property type="match status" value="1"/>
</dbReference>
<dbReference type="PANTHER" id="PTHR33442:SF5">
    <property type="entry name" value="BIFUNCTIONAL TRANS-3-HYDROXY-L-PROLINE DEHYDRATASE_2-EPIMERASE"/>
    <property type="match status" value="1"/>
</dbReference>
<dbReference type="GO" id="GO:0047580">
    <property type="term" value="F:4-hydroxyproline epimerase activity"/>
    <property type="evidence" value="ECO:0007669"/>
    <property type="project" value="TreeGrafter"/>
</dbReference>